<name>A0A9X0CX52_9CNID</name>
<protein>
    <submittedName>
        <fullName evidence="1">Uncharacterized protein</fullName>
    </submittedName>
</protein>
<reference evidence="1" key="1">
    <citation type="submission" date="2023-01" db="EMBL/GenBank/DDBJ databases">
        <title>Genome assembly of the deep-sea coral Lophelia pertusa.</title>
        <authorList>
            <person name="Herrera S."/>
            <person name="Cordes E."/>
        </authorList>
    </citation>
    <scope>NUCLEOTIDE SEQUENCE</scope>
    <source>
        <strain evidence="1">USNM1676648</strain>
        <tissue evidence="1">Polyp</tissue>
    </source>
</reference>
<gene>
    <name evidence="1" type="ORF">OS493_020419</name>
</gene>
<evidence type="ECO:0000313" key="1">
    <source>
        <dbReference type="EMBL" id="KAJ7378821.1"/>
    </source>
</evidence>
<evidence type="ECO:0000313" key="2">
    <source>
        <dbReference type="Proteomes" id="UP001163046"/>
    </source>
</evidence>
<dbReference type="Proteomes" id="UP001163046">
    <property type="component" value="Unassembled WGS sequence"/>
</dbReference>
<comment type="caution">
    <text evidence="1">The sequence shown here is derived from an EMBL/GenBank/DDBJ whole genome shotgun (WGS) entry which is preliminary data.</text>
</comment>
<sequence length="118" mass="13661">MDQAKHNLPHFNMGMKYVALDKAEWSTRPLIIGHVENIAPTMITVRWLDGSYNGTFRDSYVGSGSNRRPWTEDMANTYCHDQSTVTNSRRIKKDDIDELRARYEILDNEQETNPDNIA</sequence>
<dbReference type="EMBL" id="MU826362">
    <property type="protein sequence ID" value="KAJ7378821.1"/>
    <property type="molecule type" value="Genomic_DNA"/>
</dbReference>
<accession>A0A9X0CX52</accession>
<keyword evidence="2" id="KW-1185">Reference proteome</keyword>
<dbReference type="AlphaFoldDB" id="A0A9X0CX52"/>
<organism evidence="1 2">
    <name type="scientific">Desmophyllum pertusum</name>
    <dbReference type="NCBI Taxonomy" id="174260"/>
    <lineage>
        <taxon>Eukaryota</taxon>
        <taxon>Metazoa</taxon>
        <taxon>Cnidaria</taxon>
        <taxon>Anthozoa</taxon>
        <taxon>Hexacorallia</taxon>
        <taxon>Scleractinia</taxon>
        <taxon>Caryophylliina</taxon>
        <taxon>Caryophylliidae</taxon>
        <taxon>Desmophyllum</taxon>
    </lineage>
</organism>
<proteinExistence type="predicted"/>